<protein>
    <recommendedName>
        <fullName evidence="4">microbial collagenase</fullName>
        <ecNumber evidence="4">3.4.24.3</ecNumber>
    </recommendedName>
</protein>
<comment type="subcellular location">
    <subcellularLocation>
        <location evidence="3">Secreted</location>
    </subcellularLocation>
</comment>
<dbReference type="Gene3D" id="1.10.390.20">
    <property type="match status" value="1"/>
</dbReference>
<comment type="cofactor">
    <cofactor evidence="2">
        <name>Zn(2+)</name>
        <dbReference type="ChEBI" id="CHEBI:29105"/>
    </cofactor>
</comment>
<evidence type="ECO:0000259" key="14">
    <source>
        <dbReference type="Pfam" id="PF04151"/>
    </source>
</evidence>
<feature type="signal peptide" evidence="13">
    <location>
        <begin position="1"/>
        <end position="24"/>
    </location>
</feature>
<dbReference type="PROSITE" id="PS51257">
    <property type="entry name" value="PROKAR_LIPOPROTEIN"/>
    <property type="match status" value="1"/>
</dbReference>
<reference evidence="17" key="1">
    <citation type="journal article" date="2019" name="Int. J. Syst. Evol. Microbiol.">
        <title>The Global Catalogue of Microorganisms (GCM) 10K type strain sequencing project: providing services to taxonomists for standard genome sequencing and annotation.</title>
        <authorList>
            <consortium name="The Broad Institute Genomics Platform"/>
            <consortium name="The Broad Institute Genome Sequencing Center for Infectious Disease"/>
            <person name="Wu L."/>
            <person name="Ma J."/>
        </authorList>
    </citation>
    <scope>NUCLEOTIDE SEQUENCE [LARGE SCALE GENOMIC DNA]</scope>
    <source>
        <strain evidence="17">JCM 17066</strain>
    </source>
</reference>
<dbReference type="InterPro" id="IPR002169">
    <property type="entry name" value="Peptidase_M9A/M9B"/>
</dbReference>
<sequence length="751" mass="82678">MIIPKKIAWFAALTFACSAPAVYAGANHTHGESELAKQAPMPHIRQALPPSLEQQKYNLPPSKKPRLDLMPAKSRQARANQMKMMATTPDCQNMDKLAGYSGDALADYIVNLPDYECHYGLFSLNAAQAAKIYSANNFSVLANRFAQEARSYDATNIKLVNLLIYLRAGYYLASGNTIPAPSSSLVGVLRPAIKQLVDGNVLFNSNAAGPSTAGETFTLITNMHDEPYYLGSLKNLVQRYTNTSSNPNAAAALQQRSAGGGFTGVLTVLFRAHESNEGKQLLQNDLSYATALNTFVVNNKSALLGTGAAYELTDATNEAFRFFQYPALKSGIKTMVKNMLATSSMTGADSDLWLAAASAVKYNDSANCAEYGTCNFETRLADAVLTNKYTCSPTIRMRTQELTVAQMQASCNLLQTEEGYFHDMLQSNRKPVANDNNTSLEVVVFSDYTNYSKYAGVMFGISTNNGGMYLEGNPADPSNQARFIAHEASWMRPVFEVWNLKHEYIHYLDGRFDMYGDFNAGTAKPTVWWIEGLAEYLSKKNDNQESIDIARTGTYSLSTIFGNTYSMPDYVTRAYRWGYMSTRFMIERHRNDVDAIVAKFRVGDYDGYQNYMAYIGNRYDNEFADWVKTATTAGEPPLPDGPSLPDCASPYYLSKNCSIKGLSASNQTYAYIMLPSGAKNVQLRTNGGSGDVDMYVALDRYPSTTSYDAASANAGNRESIALTSPAASRWYYILLNAKQPFSGVSLSATYD</sequence>
<dbReference type="EMBL" id="JBHSMT010000028">
    <property type="protein sequence ID" value="MFC5475756.1"/>
    <property type="molecule type" value="Genomic_DNA"/>
</dbReference>
<dbReference type="Gene3D" id="2.60.120.380">
    <property type="match status" value="1"/>
</dbReference>
<evidence type="ECO:0000256" key="6">
    <source>
        <dbReference type="ARBA" id="ARBA00022670"/>
    </source>
</evidence>
<accession>A0ABW0MFW0</accession>
<dbReference type="PANTHER" id="PTHR13062">
    <property type="entry name" value="COLLAGENASE"/>
    <property type="match status" value="1"/>
</dbReference>
<keyword evidence="5" id="KW-0964">Secreted</keyword>
<keyword evidence="12" id="KW-0865">Zymogen</keyword>
<evidence type="ECO:0000256" key="12">
    <source>
        <dbReference type="ARBA" id="ARBA00023145"/>
    </source>
</evidence>
<evidence type="ECO:0000256" key="1">
    <source>
        <dbReference type="ARBA" id="ARBA00000424"/>
    </source>
</evidence>
<dbReference type="Pfam" id="PF01752">
    <property type="entry name" value="Peptidase_M9"/>
    <property type="match status" value="1"/>
</dbReference>
<keyword evidence="6" id="KW-0645">Protease</keyword>
<keyword evidence="11" id="KW-0482">Metalloprotease</keyword>
<dbReference type="Pfam" id="PF08453">
    <property type="entry name" value="Peptidase_M9_N"/>
    <property type="match status" value="1"/>
</dbReference>
<evidence type="ECO:0000259" key="15">
    <source>
        <dbReference type="Pfam" id="PF08453"/>
    </source>
</evidence>
<evidence type="ECO:0000256" key="4">
    <source>
        <dbReference type="ARBA" id="ARBA00012653"/>
    </source>
</evidence>
<dbReference type="Pfam" id="PF04151">
    <property type="entry name" value="PPC"/>
    <property type="match status" value="1"/>
</dbReference>
<organism evidence="16 17">
    <name type="scientific">Paraherbaspirillum soli</name>
    <dbReference type="NCBI Taxonomy" id="631222"/>
    <lineage>
        <taxon>Bacteria</taxon>
        <taxon>Pseudomonadati</taxon>
        <taxon>Pseudomonadota</taxon>
        <taxon>Betaproteobacteria</taxon>
        <taxon>Burkholderiales</taxon>
        <taxon>Oxalobacteraceae</taxon>
        <taxon>Paraherbaspirillum</taxon>
    </lineage>
</organism>
<name>A0ABW0MFW0_9BURK</name>
<dbReference type="PRINTS" id="PR00931">
    <property type="entry name" value="MICOLLPTASE"/>
</dbReference>
<comment type="caution">
    <text evidence="16">The sequence shown here is derived from an EMBL/GenBank/DDBJ whole genome shotgun (WGS) entry which is preliminary data.</text>
</comment>
<dbReference type="Proteomes" id="UP001596045">
    <property type="component" value="Unassembled WGS sequence"/>
</dbReference>
<keyword evidence="17" id="KW-1185">Reference proteome</keyword>
<feature type="chain" id="PRO_5047304100" description="microbial collagenase" evidence="13">
    <location>
        <begin position="25"/>
        <end position="751"/>
    </location>
</feature>
<dbReference type="RefSeq" id="WP_378999343.1">
    <property type="nucleotide sequence ID" value="NZ_JBHSMT010000028.1"/>
</dbReference>
<evidence type="ECO:0000313" key="17">
    <source>
        <dbReference type="Proteomes" id="UP001596045"/>
    </source>
</evidence>
<feature type="domain" description="Peptidase M9 collagenase N-terminal" evidence="15">
    <location>
        <begin position="94"/>
        <end position="253"/>
    </location>
</feature>
<evidence type="ECO:0000313" key="16">
    <source>
        <dbReference type="EMBL" id="MFC5475756.1"/>
    </source>
</evidence>
<dbReference type="InterPro" id="IPR007280">
    <property type="entry name" value="Peptidase_C_arc/bac"/>
</dbReference>
<keyword evidence="10" id="KW-0862">Zinc</keyword>
<dbReference type="InterPro" id="IPR013661">
    <property type="entry name" value="Peptidase_M9_N_dom"/>
</dbReference>
<proteinExistence type="predicted"/>
<keyword evidence="8 13" id="KW-0732">Signal</keyword>
<dbReference type="PANTHER" id="PTHR13062:SF9">
    <property type="entry name" value="MICROBIAL COLLAGENASE"/>
    <property type="match status" value="1"/>
</dbReference>
<evidence type="ECO:0000256" key="10">
    <source>
        <dbReference type="ARBA" id="ARBA00022833"/>
    </source>
</evidence>
<evidence type="ECO:0000256" key="7">
    <source>
        <dbReference type="ARBA" id="ARBA00022723"/>
    </source>
</evidence>
<evidence type="ECO:0000256" key="13">
    <source>
        <dbReference type="SAM" id="SignalP"/>
    </source>
</evidence>
<evidence type="ECO:0000256" key="8">
    <source>
        <dbReference type="ARBA" id="ARBA00022729"/>
    </source>
</evidence>
<evidence type="ECO:0000256" key="2">
    <source>
        <dbReference type="ARBA" id="ARBA00001947"/>
    </source>
</evidence>
<keyword evidence="9 16" id="KW-0378">Hydrolase</keyword>
<evidence type="ECO:0000256" key="11">
    <source>
        <dbReference type="ARBA" id="ARBA00023049"/>
    </source>
</evidence>
<evidence type="ECO:0000256" key="3">
    <source>
        <dbReference type="ARBA" id="ARBA00004613"/>
    </source>
</evidence>
<gene>
    <name evidence="16" type="ORF">ACFPM8_17470</name>
</gene>
<keyword evidence="7" id="KW-0479">Metal-binding</keyword>
<evidence type="ECO:0000256" key="5">
    <source>
        <dbReference type="ARBA" id="ARBA00022525"/>
    </source>
</evidence>
<dbReference type="Gene3D" id="3.40.30.160">
    <property type="entry name" value="Collagenase ColT, N-terminal domain"/>
    <property type="match status" value="1"/>
</dbReference>
<evidence type="ECO:0000256" key="9">
    <source>
        <dbReference type="ARBA" id="ARBA00022801"/>
    </source>
</evidence>
<comment type="catalytic activity">
    <reaction evidence="1">
        <text>Digestion of native collagen in the triple helical region at Xaa-|-Gly bonds. With synthetic peptides, a preference is shown for Gly at P3 and P1', Pro and Ala at P2 and P2', and hydroxyproline, Ala or Arg at P3'.</text>
        <dbReference type="EC" id="3.4.24.3"/>
    </reaction>
</comment>
<feature type="domain" description="Peptidase C-terminal archaeal/bacterial" evidence="14">
    <location>
        <begin position="671"/>
        <end position="733"/>
    </location>
</feature>
<dbReference type="GO" id="GO:0004222">
    <property type="term" value="F:metalloendopeptidase activity"/>
    <property type="evidence" value="ECO:0007669"/>
    <property type="project" value="UniProtKB-EC"/>
</dbReference>
<dbReference type="EC" id="3.4.24.3" evidence="4"/>